<comment type="similarity">
    <text evidence="1">Belongs to the HAD-like hydrolase superfamily.</text>
</comment>
<dbReference type="AlphaFoldDB" id="A0A1H5SMJ0"/>
<dbReference type="GeneID" id="39857956"/>
<dbReference type="InterPro" id="IPR006439">
    <property type="entry name" value="HAD-SF_hydro_IA"/>
</dbReference>
<dbReference type="Pfam" id="PF13242">
    <property type="entry name" value="Hydrolase_like"/>
    <property type="match status" value="1"/>
</dbReference>
<evidence type="ECO:0000256" key="1">
    <source>
        <dbReference type="ARBA" id="ARBA00007958"/>
    </source>
</evidence>
<dbReference type="EMBL" id="FNVN01000001">
    <property type="protein sequence ID" value="SEF51660.1"/>
    <property type="molecule type" value="Genomic_DNA"/>
</dbReference>
<dbReference type="InterPro" id="IPR006357">
    <property type="entry name" value="HAD-SF_hydro_IIA"/>
</dbReference>
<evidence type="ECO:0000313" key="2">
    <source>
        <dbReference type="EMBL" id="QCC48902.1"/>
    </source>
</evidence>
<dbReference type="OrthoDB" id="25155at2157"/>
<dbReference type="InterPro" id="IPR023214">
    <property type="entry name" value="HAD_sf"/>
</dbReference>
<sequence length="271" mass="29052">MNGGTLEPTGGPYEAAILDLDGTVYLGDRLIAGADDSIATLRERVGTVLFLTNKAIARRRDYSEKLRGLGVEATVDDVVNSGWVTAQYVRETYPDEEAFVVGEAPLLDEFHEAGVETTTDRPADLVVASMDREFDYEALDVALRTLDGGAPFLATNPDRTCPTEDGAIPDAAGMIGAIEGVTGETVDEVLGKPSPRMIETALDRVGVDPERCLMVGDRIETDIRMGERAGMTTVLVLSGVTDRETIDAVDVEPDFVLDSLADVDEVLGERA</sequence>
<reference evidence="3 4" key="1">
    <citation type="submission" date="2016-10" db="EMBL/GenBank/DDBJ databases">
        <authorList>
            <person name="de Groot N.N."/>
        </authorList>
    </citation>
    <scope>NUCLEOTIDE SEQUENCE [LARGE SCALE GENOMIC DNA]</scope>
    <source>
        <strain evidence="3 4">CGMCC 1.10331</strain>
    </source>
</reference>
<dbReference type="NCBIfam" id="TIGR01460">
    <property type="entry name" value="HAD-SF-IIA"/>
    <property type="match status" value="1"/>
</dbReference>
<dbReference type="Pfam" id="PF13344">
    <property type="entry name" value="Hydrolase_6"/>
    <property type="match status" value="1"/>
</dbReference>
<evidence type="ECO:0000313" key="3">
    <source>
        <dbReference type="EMBL" id="SEF51660.1"/>
    </source>
</evidence>
<dbReference type="RefSeq" id="WP_103991180.1">
    <property type="nucleotide sequence ID" value="NZ_CP031311.1"/>
</dbReference>
<name>A0A1H5SMJ0_9EURY</name>
<dbReference type="GO" id="GO:0005737">
    <property type="term" value="C:cytoplasm"/>
    <property type="evidence" value="ECO:0007669"/>
    <property type="project" value="TreeGrafter"/>
</dbReference>
<dbReference type="PROSITE" id="PS01228">
    <property type="entry name" value="COF_1"/>
    <property type="match status" value="1"/>
</dbReference>
<evidence type="ECO:0000313" key="5">
    <source>
        <dbReference type="Proteomes" id="UP000296733"/>
    </source>
</evidence>
<gene>
    <name evidence="2" type="ORF">DV707_07670</name>
    <name evidence="3" type="ORF">SAMN04488133_0011</name>
</gene>
<evidence type="ECO:0000313" key="4">
    <source>
        <dbReference type="Proteomes" id="UP000236740"/>
    </source>
</evidence>
<dbReference type="Proteomes" id="UP000236740">
    <property type="component" value="Unassembled WGS sequence"/>
</dbReference>
<reference evidence="2 5" key="2">
    <citation type="journal article" date="2019" name="Nat. Commun.">
        <title>A new type of DNA phosphorothioation-based antiviral system in archaea.</title>
        <authorList>
            <person name="Xiong L."/>
            <person name="Liu S."/>
            <person name="Chen S."/>
            <person name="Xiao Y."/>
            <person name="Zhu B."/>
            <person name="Gao Y."/>
            <person name="Zhang Y."/>
            <person name="Chen B."/>
            <person name="Luo J."/>
            <person name="Deng Z."/>
            <person name="Chen X."/>
            <person name="Wang L."/>
            <person name="Chen S."/>
        </authorList>
    </citation>
    <scope>NUCLEOTIDE SEQUENCE [LARGE SCALE GENOMIC DNA]</scope>
    <source>
        <strain evidence="2 5">CGMCC 1.10331</strain>
    </source>
</reference>
<dbReference type="PANTHER" id="PTHR19288:SF46">
    <property type="entry name" value="HALOACID DEHALOGENASE-LIKE HYDROLASE DOMAIN-CONTAINING PROTEIN 2"/>
    <property type="match status" value="1"/>
</dbReference>
<keyword evidence="4" id="KW-1185">Reference proteome</keyword>
<protein>
    <submittedName>
        <fullName evidence="3">Arabinose operon protein AraL</fullName>
    </submittedName>
    <submittedName>
        <fullName evidence="2">HAD-IIA family hydrolase</fullName>
    </submittedName>
</protein>
<dbReference type="KEGG" id="hlm:DV707_07670"/>
<dbReference type="GO" id="GO:0016791">
    <property type="term" value="F:phosphatase activity"/>
    <property type="evidence" value="ECO:0007669"/>
    <property type="project" value="TreeGrafter"/>
</dbReference>
<dbReference type="Proteomes" id="UP000296733">
    <property type="component" value="Chromosome"/>
</dbReference>
<dbReference type="NCBIfam" id="TIGR01549">
    <property type="entry name" value="HAD-SF-IA-v1"/>
    <property type="match status" value="1"/>
</dbReference>
<keyword evidence="2" id="KW-0378">Hydrolase</keyword>
<dbReference type="PANTHER" id="PTHR19288">
    <property type="entry name" value="4-NITROPHENYLPHOSPHATASE-RELATED"/>
    <property type="match status" value="1"/>
</dbReference>
<dbReference type="Gene3D" id="3.40.50.1000">
    <property type="entry name" value="HAD superfamily/HAD-like"/>
    <property type="match status" value="2"/>
</dbReference>
<dbReference type="InterPro" id="IPR036412">
    <property type="entry name" value="HAD-like_sf"/>
</dbReference>
<dbReference type="SUPFAM" id="SSF56784">
    <property type="entry name" value="HAD-like"/>
    <property type="match status" value="1"/>
</dbReference>
<dbReference type="NCBIfam" id="TIGR01509">
    <property type="entry name" value="HAD-SF-IA-v3"/>
    <property type="match status" value="1"/>
</dbReference>
<proteinExistence type="inferred from homology"/>
<organism evidence="3 4">
    <name type="scientific">Halobellus limi</name>
    <dbReference type="NCBI Taxonomy" id="699433"/>
    <lineage>
        <taxon>Archaea</taxon>
        <taxon>Methanobacteriati</taxon>
        <taxon>Methanobacteriota</taxon>
        <taxon>Stenosarchaea group</taxon>
        <taxon>Halobacteria</taxon>
        <taxon>Halobacteriales</taxon>
        <taxon>Haloferacaceae</taxon>
        <taxon>Halobellus</taxon>
    </lineage>
</organism>
<accession>A0A1H5SMJ0</accession>
<dbReference type="EMBL" id="CP031311">
    <property type="protein sequence ID" value="QCC48902.1"/>
    <property type="molecule type" value="Genomic_DNA"/>
</dbReference>
<dbReference type="PIRSF" id="PIRSF000915">
    <property type="entry name" value="PGP-type_phosphatase"/>
    <property type="match status" value="1"/>
</dbReference>